<name>A0AAD7HZY2_9AGAR</name>
<comment type="caution">
    <text evidence="2">The sequence shown here is derived from an EMBL/GenBank/DDBJ whole genome shotgun (WGS) entry which is preliminary data.</text>
</comment>
<evidence type="ECO:0000256" key="1">
    <source>
        <dbReference type="SAM" id="MobiDB-lite"/>
    </source>
</evidence>
<feature type="region of interest" description="Disordered" evidence="1">
    <location>
        <begin position="47"/>
        <end position="207"/>
    </location>
</feature>
<feature type="region of interest" description="Disordered" evidence="1">
    <location>
        <begin position="1"/>
        <end position="34"/>
    </location>
</feature>
<dbReference type="EMBL" id="JARJLG010000179">
    <property type="protein sequence ID" value="KAJ7731944.1"/>
    <property type="molecule type" value="Genomic_DNA"/>
</dbReference>
<dbReference type="Proteomes" id="UP001215280">
    <property type="component" value="Unassembled WGS sequence"/>
</dbReference>
<proteinExistence type="predicted"/>
<dbReference type="AlphaFoldDB" id="A0AAD7HZY2"/>
<reference evidence="2" key="1">
    <citation type="submission" date="2023-03" db="EMBL/GenBank/DDBJ databases">
        <title>Massive genome expansion in bonnet fungi (Mycena s.s.) driven by repeated elements and novel gene families across ecological guilds.</title>
        <authorList>
            <consortium name="Lawrence Berkeley National Laboratory"/>
            <person name="Harder C.B."/>
            <person name="Miyauchi S."/>
            <person name="Viragh M."/>
            <person name="Kuo A."/>
            <person name="Thoen E."/>
            <person name="Andreopoulos B."/>
            <person name="Lu D."/>
            <person name="Skrede I."/>
            <person name="Drula E."/>
            <person name="Henrissat B."/>
            <person name="Morin E."/>
            <person name="Kohler A."/>
            <person name="Barry K."/>
            <person name="LaButti K."/>
            <person name="Morin E."/>
            <person name="Salamov A."/>
            <person name="Lipzen A."/>
            <person name="Mereny Z."/>
            <person name="Hegedus B."/>
            <person name="Baldrian P."/>
            <person name="Stursova M."/>
            <person name="Weitz H."/>
            <person name="Taylor A."/>
            <person name="Grigoriev I.V."/>
            <person name="Nagy L.G."/>
            <person name="Martin F."/>
            <person name="Kauserud H."/>
        </authorList>
    </citation>
    <scope>NUCLEOTIDE SEQUENCE</scope>
    <source>
        <strain evidence="2">CBHHK188m</strain>
    </source>
</reference>
<gene>
    <name evidence="2" type="ORF">DFH07DRAFT_781109</name>
</gene>
<protein>
    <recommendedName>
        <fullName evidence="4">Zn(2)-C6 fungal-type domain-containing protein</fullName>
    </recommendedName>
</protein>
<feature type="compositionally biased region" description="Low complexity" evidence="1">
    <location>
        <begin position="160"/>
        <end position="177"/>
    </location>
</feature>
<evidence type="ECO:0000313" key="2">
    <source>
        <dbReference type="EMBL" id="KAJ7731944.1"/>
    </source>
</evidence>
<sequence>MSTSTHPGQIPQPGPAPFRQRQCRPGTTPDDPCARCTAKDLRCKYVPRGGNEDEHWGSADQSPGTSAAELPDSGYNNTPPLPYTAPPPIGQLPRYSGGYPDLSLADANINEDPSTNPQLMDPRCYNPSPGSGIDPRYFHRSSASSQEQNQAYDPHTQHYQSRPSLSQPPHLQQQFPSVSGEHRPEYGGFGEDPSQGHEWAQNSSSRSELRVFPSRRWHLCYDEGRVMGSTM</sequence>
<feature type="compositionally biased region" description="Pro residues" evidence="1">
    <location>
        <begin position="79"/>
        <end position="90"/>
    </location>
</feature>
<keyword evidence="3" id="KW-1185">Reference proteome</keyword>
<accession>A0AAD7HZY2</accession>
<feature type="compositionally biased region" description="Polar residues" evidence="1">
    <location>
        <begin position="141"/>
        <end position="151"/>
    </location>
</feature>
<organism evidence="2 3">
    <name type="scientific">Mycena maculata</name>
    <dbReference type="NCBI Taxonomy" id="230809"/>
    <lineage>
        <taxon>Eukaryota</taxon>
        <taxon>Fungi</taxon>
        <taxon>Dikarya</taxon>
        <taxon>Basidiomycota</taxon>
        <taxon>Agaricomycotina</taxon>
        <taxon>Agaricomycetes</taxon>
        <taxon>Agaricomycetidae</taxon>
        <taxon>Agaricales</taxon>
        <taxon>Marasmiineae</taxon>
        <taxon>Mycenaceae</taxon>
        <taxon>Mycena</taxon>
    </lineage>
</organism>
<evidence type="ECO:0008006" key="4">
    <source>
        <dbReference type="Google" id="ProtNLM"/>
    </source>
</evidence>
<evidence type="ECO:0000313" key="3">
    <source>
        <dbReference type="Proteomes" id="UP001215280"/>
    </source>
</evidence>